<dbReference type="Proteomes" id="UP000007517">
    <property type="component" value="Chromosome"/>
</dbReference>
<keyword evidence="1" id="KW-0813">Transport</keyword>
<sequence length="95" mass="10544">MVGPFAALDAQNRALQKEAFLSLWSAQGATVIFVTHDLAEAILLGDRVMLMSHRPGRVVADVPIDIPRPKPAEAQFENARFLEYRSQLTGLLRTK</sequence>
<organism evidence="2 3">
    <name type="scientific">Blastococcus saxobsidens (strain DD2)</name>
    <dbReference type="NCBI Taxonomy" id="1146883"/>
    <lineage>
        <taxon>Bacteria</taxon>
        <taxon>Bacillati</taxon>
        <taxon>Actinomycetota</taxon>
        <taxon>Actinomycetes</taxon>
        <taxon>Geodermatophilales</taxon>
        <taxon>Geodermatophilaceae</taxon>
        <taxon>Blastococcus</taxon>
    </lineage>
</organism>
<dbReference type="eggNOG" id="COG1116">
    <property type="taxonomic scope" value="Bacteria"/>
</dbReference>
<reference evidence="2 3" key="1">
    <citation type="journal article" date="2012" name="J. Bacteriol.">
        <title>Genome Sequence of Blastococcus saxobsidens DD2, a Stone-Inhabiting Bacterium.</title>
        <authorList>
            <person name="Chouaia B."/>
            <person name="Crotti E."/>
            <person name="Brusetti L."/>
            <person name="Daffonchio D."/>
            <person name="Essoussi I."/>
            <person name="Nouioui I."/>
            <person name="Sbissi I."/>
            <person name="Ghodhbane-Gtari F."/>
            <person name="Gtari M."/>
            <person name="Vacherie B."/>
            <person name="Barbe V."/>
            <person name="Medigue C."/>
            <person name="Gury J."/>
            <person name="Pujic P."/>
            <person name="Normand P."/>
        </authorList>
    </citation>
    <scope>NUCLEOTIDE SEQUENCE [LARGE SCALE GENOMIC DNA]</scope>
    <source>
        <strain evidence="2 3">DD2</strain>
    </source>
</reference>
<dbReference type="GO" id="GO:0016787">
    <property type="term" value="F:hydrolase activity"/>
    <property type="evidence" value="ECO:0007669"/>
    <property type="project" value="UniProtKB-KW"/>
</dbReference>
<dbReference type="Gene3D" id="3.40.50.300">
    <property type="entry name" value="P-loop containing nucleotide triphosphate hydrolases"/>
    <property type="match status" value="1"/>
</dbReference>
<dbReference type="PANTHER" id="PTHR42788:SF20">
    <property type="entry name" value="ABC TRANSPORTER ATP-BINDING PROTEIN"/>
    <property type="match status" value="1"/>
</dbReference>
<dbReference type="PANTHER" id="PTHR42788">
    <property type="entry name" value="TAURINE IMPORT ATP-BINDING PROTEIN-RELATED"/>
    <property type="match status" value="1"/>
</dbReference>
<dbReference type="EC" id="3.6.3.-" evidence="2"/>
<dbReference type="GO" id="GO:0005524">
    <property type="term" value="F:ATP binding"/>
    <property type="evidence" value="ECO:0007669"/>
    <property type="project" value="UniProtKB-KW"/>
</dbReference>
<keyword evidence="2" id="KW-0378">Hydrolase</keyword>
<dbReference type="STRING" id="1146883.BLASA_4407"/>
<dbReference type="EMBL" id="FO117623">
    <property type="protein sequence ID" value="CCG05216.1"/>
    <property type="molecule type" value="Genomic_DNA"/>
</dbReference>
<dbReference type="KEGG" id="bsd:BLASA_4407"/>
<dbReference type="HOGENOM" id="CLU_000604_1_21_11"/>
<keyword evidence="2" id="KW-0067">ATP-binding</keyword>
<name>H6RNR8_BLASD</name>
<dbReference type="AlphaFoldDB" id="H6RNR8"/>
<evidence type="ECO:0000313" key="2">
    <source>
        <dbReference type="EMBL" id="CCG05216.1"/>
    </source>
</evidence>
<evidence type="ECO:0000256" key="1">
    <source>
        <dbReference type="ARBA" id="ARBA00022448"/>
    </source>
</evidence>
<dbReference type="InterPro" id="IPR027417">
    <property type="entry name" value="P-loop_NTPase"/>
</dbReference>
<proteinExistence type="predicted"/>
<protein>
    <submittedName>
        <fullName evidence="2">Putative ABC transporter ATP-binding protein</fullName>
        <ecNumber evidence="2">3.6.3.-</ecNumber>
    </submittedName>
</protein>
<dbReference type="InterPro" id="IPR050166">
    <property type="entry name" value="ABC_transporter_ATP-bind"/>
</dbReference>
<evidence type="ECO:0000313" key="3">
    <source>
        <dbReference type="Proteomes" id="UP000007517"/>
    </source>
</evidence>
<reference evidence="3" key="2">
    <citation type="submission" date="2012-02" db="EMBL/GenBank/DDBJ databases">
        <title>Complete genome sequence of Blastococcus saxobsidens strain DD2.</title>
        <authorList>
            <person name="Genoscope."/>
        </authorList>
    </citation>
    <scope>NUCLEOTIDE SEQUENCE [LARGE SCALE GENOMIC DNA]</scope>
    <source>
        <strain evidence="3">DD2</strain>
    </source>
</reference>
<keyword evidence="3" id="KW-1185">Reference proteome</keyword>
<accession>H6RNR8</accession>
<keyword evidence="2" id="KW-0547">Nucleotide-binding</keyword>
<dbReference type="SUPFAM" id="SSF52540">
    <property type="entry name" value="P-loop containing nucleoside triphosphate hydrolases"/>
    <property type="match status" value="1"/>
</dbReference>
<gene>
    <name evidence="2" type="ordered locus">BLASA_4407</name>
</gene>